<dbReference type="InterPro" id="IPR055438">
    <property type="entry name" value="AstE_AspA_cat"/>
</dbReference>
<keyword evidence="7" id="KW-1185">Reference proteome</keyword>
<evidence type="ECO:0000313" key="7">
    <source>
        <dbReference type="Proteomes" id="UP000637980"/>
    </source>
</evidence>
<dbReference type="PANTHER" id="PTHR37326:SF1">
    <property type="entry name" value="BLL3975 PROTEIN"/>
    <property type="match status" value="1"/>
</dbReference>
<feature type="domain" description="Succinylglutamate desuccinylase/Aspartoacylase catalytic" evidence="5">
    <location>
        <begin position="44"/>
        <end position="230"/>
    </location>
</feature>
<comment type="caution">
    <text evidence="6">The sequence shown here is derived from an EMBL/GenBank/DDBJ whole genome shotgun (WGS) entry which is preliminary data.</text>
</comment>
<reference evidence="7" key="1">
    <citation type="journal article" date="2019" name="Int. J. Syst. Evol. Microbiol.">
        <title>The Global Catalogue of Microorganisms (GCM) 10K type strain sequencing project: providing services to taxonomists for standard genome sequencing and annotation.</title>
        <authorList>
            <consortium name="The Broad Institute Genomics Platform"/>
            <consortium name="The Broad Institute Genome Sequencing Center for Infectious Disease"/>
            <person name="Wu L."/>
            <person name="Ma J."/>
        </authorList>
    </citation>
    <scope>NUCLEOTIDE SEQUENCE [LARGE SCALE GENOMIC DNA]</scope>
    <source>
        <strain evidence="7">KCTC 12861</strain>
    </source>
</reference>
<dbReference type="PANTHER" id="PTHR37326">
    <property type="entry name" value="BLL3975 PROTEIN"/>
    <property type="match status" value="1"/>
</dbReference>
<organism evidence="6 7">
    <name type="scientific">Pseudovibrio japonicus</name>
    <dbReference type="NCBI Taxonomy" id="366534"/>
    <lineage>
        <taxon>Bacteria</taxon>
        <taxon>Pseudomonadati</taxon>
        <taxon>Pseudomonadota</taxon>
        <taxon>Alphaproteobacteria</taxon>
        <taxon>Hyphomicrobiales</taxon>
        <taxon>Stappiaceae</taxon>
        <taxon>Pseudovibrio</taxon>
    </lineage>
</organism>
<sequence>MPSTSVPLDRDGFHAGYINVPASMNHSAWSNQRVPLFSIKNGEGPCCLLLGGSHGDEYEGPIALSHLVHGGLQPEDIQGQVIVLPALNTPAVQAGARLSPLDGGNMNRAFPGNPRGTITERIADFVTRELIPRCDVVVDLHSGGRSLNFIPCAFVPVQKTDAATQEIMKLANAFDAPLTVIIREPSAAEMIDTEVEQQDKRILATELGGSALASATTVAITHHGLRGVLHAMGIIAENPVWTGPEASQSDRQTLLVDGLQHYTYADETGIYECSHELGAYVEKGQQIGYLHFADRVERPPLPVTANTSGVLFCTAGQGLVQRGDALAVVGHVET</sequence>
<dbReference type="Pfam" id="PF24827">
    <property type="entry name" value="AstE_AspA_cat"/>
    <property type="match status" value="1"/>
</dbReference>
<proteinExistence type="predicted"/>
<dbReference type="RefSeq" id="WP_189438267.1">
    <property type="nucleotide sequence ID" value="NZ_BMXE01000008.1"/>
</dbReference>
<evidence type="ECO:0000256" key="3">
    <source>
        <dbReference type="ARBA" id="ARBA00022801"/>
    </source>
</evidence>
<dbReference type="SUPFAM" id="SSF53187">
    <property type="entry name" value="Zn-dependent exopeptidases"/>
    <property type="match status" value="1"/>
</dbReference>
<dbReference type="Gene3D" id="3.40.630.10">
    <property type="entry name" value="Zn peptidases"/>
    <property type="match status" value="1"/>
</dbReference>
<evidence type="ECO:0000259" key="5">
    <source>
        <dbReference type="Pfam" id="PF24827"/>
    </source>
</evidence>
<dbReference type="CDD" id="cd06252">
    <property type="entry name" value="M14_ASTE_ASPA-like"/>
    <property type="match status" value="1"/>
</dbReference>
<evidence type="ECO:0000256" key="4">
    <source>
        <dbReference type="ARBA" id="ARBA00022833"/>
    </source>
</evidence>
<evidence type="ECO:0000256" key="1">
    <source>
        <dbReference type="ARBA" id="ARBA00001947"/>
    </source>
</evidence>
<evidence type="ECO:0000256" key="2">
    <source>
        <dbReference type="ARBA" id="ARBA00022723"/>
    </source>
</evidence>
<accession>A0ABQ3EP53</accession>
<keyword evidence="4" id="KW-0862">Zinc</keyword>
<dbReference type="InterPro" id="IPR053138">
    <property type="entry name" value="N-alpha-Ac-DABA_deacetylase"/>
</dbReference>
<dbReference type="Proteomes" id="UP000637980">
    <property type="component" value="Unassembled WGS sequence"/>
</dbReference>
<dbReference type="InterPro" id="IPR043795">
    <property type="entry name" value="N-alpha-Ac-DABA-like"/>
</dbReference>
<keyword evidence="3" id="KW-0378">Hydrolase</keyword>
<comment type="cofactor">
    <cofactor evidence="1">
        <name>Zn(2+)</name>
        <dbReference type="ChEBI" id="CHEBI:29105"/>
    </cofactor>
</comment>
<evidence type="ECO:0000313" key="6">
    <source>
        <dbReference type="EMBL" id="GHB44095.1"/>
    </source>
</evidence>
<dbReference type="EMBL" id="BMXE01000008">
    <property type="protein sequence ID" value="GHB44095.1"/>
    <property type="molecule type" value="Genomic_DNA"/>
</dbReference>
<protein>
    <submittedName>
        <fullName evidence="6">N-alpha-acetyl diaminobutyric acid deacetylase DoeB</fullName>
    </submittedName>
</protein>
<dbReference type="PIRSF" id="PIRSF039012">
    <property type="entry name" value="ASP"/>
    <property type="match status" value="1"/>
</dbReference>
<gene>
    <name evidence="6" type="ORF">GCM10007094_36670</name>
</gene>
<name>A0ABQ3EP53_9HYPH</name>
<keyword evidence="2" id="KW-0479">Metal-binding</keyword>